<keyword evidence="3 6" id="KW-0812">Transmembrane</keyword>
<comment type="caution">
    <text evidence="7">The sequence shown here is derived from an EMBL/GenBank/DDBJ whole genome shotgun (WGS) entry which is preliminary data.</text>
</comment>
<evidence type="ECO:0000256" key="1">
    <source>
        <dbReference type="ARBA" id="ARBA00004141"/>
    </source>
</evidence>
<feature type="transmembrane region" description="Helical" evidence="6">
    <location>
        <begin position="123"/>
        <end position="142"/>
    </location>
</feature>
<keyword evidence="4 6" id="KW-1133">Transmembrane helix</keyword>
<keyword evidence="5 6" id="KW-0472">Membrane</keyword>
<evidence type="ECO:0000256" key="4">
    <source>
        <dbReference type="ARBA" id="ARBA00022989"/>
    </source>
</evidence>
<gene>
    <name evidence="7" type="ORF">SPARVUS_LOCUS15785765</name>
</gene>
<dbReference type="PANTHER" id="PTHR23320">
    <property type="entry name" value="MEMBRANE-SPANNING 4-DOMAINS SUBFAMILY A MS4A -RELATED"/>
    <property type="match status" value="1"/>
</dbReference>
<evidence type="ECO:0000256" key="3">
    <source>
        <dbReference type="ARBA" id="ARBA00022692"/>
    </source>
</evidence>
<accession>A0ABN9HDY5</accession>
<name>A0ABN9HDY5_9NEOB</name>
<evidence type="ECO:0000256" key="2">
    <source>
        <dbReference type="ARBA" id="ARBA00009565"/>
    </source>
</evidence>
<sequence>MMSAPAYEDVPPCYETLMSSTPSSVPVSNVPVASFFQNVSPPSNVYYVPPTTQTWSGPTVAPQWHLSAIVPQNMDPSLPFFQTFLKGKPKALGIVVLVAAILEIGLGIVLAITHLAITLISGTPFWGPVFYIIAGSLTVAAQKKPNICLIKGSLSLNIISSIFSMVAVILNIIDFLTNQCYSSYSYNYYGGVYYDYDAQRRCQQQLNGSYAVLSLYYF</sequence>
<dbReference type="Pfam" id="PF04103">
    <property type="entry name" value="CD20"/>
    <property type="match status" value="1"/>
</dbReference>
<dbReference type="Proteomes" id="UP001162483">
    <property type="component" value="Unassembled WGS sequence"/>
</dbReference>
<feature type="transmembrane region" description="Helical" evidence="6">
    <location>
        <begin position="91"/>
        <end position="117"/>
    </location>
</feature>
<dbReference type="PANTHER" id="PTHR23320:SF128">
    <property type="entry name" value="MEMBRANE-SPANNING 4-DOMAINS SUBFAMILY A MEMBER 4A"/>
    <property type="match status" value="1"/>
</dbReference>
<dbReference type="InterPro" id="IPR030417">
    <property type="entry name" value="MS4A"/>
</dbReference>
<evidence type="ECO:0000313" key="7">
    <source>
        <dbReference type="EMBL" id="CAI9619127.1"/>
    </source>
</evidence>
<comment type="similarity">
    <text evidence="2">Belongs to the MS4A family.</text>
</comment>
<evidence type="ECO:0000313" key="8">
    <source>
        <dbReference type="Proteomes" id="UP001162483"/>
    </source>
</evidence>
<comment type="subcellular location">
    <subcellularLocation>
        <location evidence="1">Membrane</location>
        <topology evidence="1">Multi-pass membrane protein</topology>
    </subcellularLocation>
</comment>
<feature type="transmembrane region" description="Helical" evidence="6">
    <location>
        <begin position="154"/>
        <end position="173"/>
    </location>
</feature>
<dbReference type="EMBL" id="CATNWA010020600">
    <property type="protein sequence ID" value="CAI9619127.1"/>
    <property type="molecule type" value="Genomic_DNA"/>
</dbReference>
<organism evidence="7 8">
    <name type="scientific">Staurois parvus</name>
    <dbReference type="NCBI Taxonomy" id="386267"/>
    <lineage>
        <taxon>Eukaryota</taxon>
        <taxon>Metazoa</taxon>
        <taxon>Chordata</taxon>
        <taxon>Craniata</taxon>
        <taxon>Vertebrata</taxon>
        <taxon>Euteleostomi</taxon>
        <taxon>Amphibia</taxon>
        <taxon>Batrachia</taxon>
        <taxon>Anura</taxon>
        <taxon>Neobatrachia</taxon>
        <taxon>Ranoidea</taxon>
        <taxon>Ranidae</taxon>
        <taxon>Staurois</taxon>
    </lineage>
</organism>
<protein>
    <submittedName>
        <fullName evidence="7">Uncharacterized protein</fullName>
    </submittedName>
</protein>
<reference evidence="7" key="1">
    <citation type="submission" date="2023-05" db="EMBL/GenBank/DDBJ databases">
        <authorList>
            <person name="Stuckert A."/>
        </authorList>
    </citation>
    <scope>NUCLEOTIDE SEQUENCE</scope>
</reference>
<keyword evidence="8" id="KW-1185">Reference proteome</keyword>
<evidence type="ECO:0000256" key="6">
    <source>
        <dbReference type="SAM" id="Phobius"/>
    </source>
</evidence>
<dbReference type="InterPro" id="IPR007237">
    <property type="entry name" value="CD20-like"/>
</dbReference>
<proteinExistence type="inferred from homology"/>
<evidence type="ECO:0000256" key="5">
    <source>
        <dbReference type="ARBA" id="ARBA00023136"/>
    </source>
</evidence>